<organism evidence="1 2">
    <name type="scientific">Herbiconiux flava</name>
    <dbReference type="NCBI Taxonomy" id="881268"/>
    <lineage>
        <taxon>Bacteria</taxon>
        <taxon>Bacillati</taxon>
        <taxon>Actinomycetota</taxon>
        <taxon>Actinomycetes</taxon>
        <taxon>Micrococcales</taxon>
        <taxon>Microbacteriaceae</taxon>
        <taxon>Herbiconiux</taxon>
    </lineage>
</organism>
<dbReference type="Proteomes" id="UP000549913">
    <property type="component" value="Unassembled WGS sequence"/>
</dbReference>
<reference evidence="1 2" key="1">
    <citation type="submission" date="2020-07" db="EMBL/GenBank/DDBJ databases">
        <title>Sequencing the genomes of 1000 actinobacteria strains.</title>
        <authorList>
            <person name="Klenk H.-P."/>
        </authorList>
    </citation>
    <scope>NUCLEOTIDE SEQUENCE [LARGE SCALE GENOMIC DNA]</scope>
    <source>
        <strain evidence="1 2">DSM 26474</strain>
    </source>
</reference>
<name>A0A852SBW2_9MICO</name>
<evidence type="ECO:0000313" key="2">
    <source>
        <dbReference type="Proteomes" id="UP000549913"/>
    </source>
</evidence>
<dbReference type="RefSeq" id="WP_179547154.1">
    <property type="nucleotide sequence ID" value="NZ_BSEW01000001.1"/>
</dbReference>
<protein>
    <submittedName>
        <fullName evidence="1">Uncharacterized protein</fullName>
    </submittedName>
</protein>
<proteinExistence type="predicted"/>
<dbReference type="EMBL" id="JACCBM010000001">
    <property type="protein sequence ID" value="NYD69906.1"/>
    <property type="molecule type" value="Genomic_DNA"/>
</dbReference>
<comment type="caution">
    <text evidence="1">The sequence shown here is derived from an EMBL/GenBank/DDBJ whole genome shotgun (WGS) entry which is preliminary data.</text>
</comment>
<accession>A0A852SBW2</accession>
<dbReference type="AlphaFoldDB" id="A0A852SBW2"/>
<keyword evidence="2" id="KW-1185">Reference proteome</keyword>
<gene>
    <name evidence="1" type="ORF">BJ984_001064</name>
</gene>
<sequence>MREREAEARGTDRAGWPMLGAFVETAVDYCLVLTFALSDVLPAGRVEAVVLGVDALRDGAGRRVTLYAVFEPQSVNVFSRCGDLERRHDDAEVTYPDGPVCVTLDLAEPALCLDSQPEVRGFAVIDGVIRQEHAPVTLLPA</sequence>
<evidence type="ECO:0000313" key="1">
    <source>
        <dbReference type="EMBL" id="NYD69906.1"/>
    </source>
</evidence>